<accession>A0A4Q1HRH8</accession>
<keyword evidence="6 7" id="KW-0472">Membrane</keyword>
<feature type="transmembrane region" description="Helical" evidence="7">
    <location>
        <begin position="203"/>
        <end position="226"/>
    </location>
</feature>
<feature type="transmembrane region" description="Helical" evidence="7">
    <location>
        <begin position="267"/>
        <end position="289"/>
    </location>
</feature>
<feature type="transmembrane region" description="Helical" evidence="7">
    <location>
        <begin position="129"/>
        <end position="149"/>
    </location>
</feature>
<evidence type="ECO:0000256" key="5">
    <source>
        <dbReference type="ARBA" id="ARBA00022989"/>
    </source>
</evidence>
<comment type="subcellular location">
    <subcellularLocation>
        <location evidence="1">Cell membrane</location>
        <topology evidence="1">Multi-pass membrane protein</topology>
    </subcellularLocation>
</comment>
<keyword evidence="4 7" id="KW-0812">Transmembrane</keyword>
<name>A0A4Q1HRH8_9BURK</name>
<dbReference type="EMBL" id="PYAL01000001">
    <property type="protein sequence ID" value="RXN92655.1"/>
    <property type="molecule type" value="Genomic_DNA"/>
</dbReference>
<feature type="transmembrane region" description="Helical" evidence="7">
    <location>
        <begin position="68"/>
        <end position="88"/>
    </location>
</feature>
<dbReference type="InterPro" id="IPR014047">
    <property type="entry name" value="Chr_Tranpt_l_chain"/>
</dbReference>
<keyword evidence="5 7" id="KW-1133">Transmembrane helix</keyword>
<evidence type="ECO:0000256" key="7">
    <source>
        <dbReference type="SAM" id="Phobius"/>
    </source>
</evidence>
<dbReference type="PANTHER" id="PTHR43663">
    <property type="entry name" value="CHROMATE TRANSPORT PROTEIN-RELATED"/>
    <property type="match status" value="1"/>
</dbReference>
<dbReference type="GO" id="GO:0005886">
    <property type="term" value="C:plasma membrane"/>
    <property type="evidence" value="ECO:0007669"/>
    <property type="project" value="UniProtKB-SubCell"/>
</dbReference>
<keyword evidence="3" id="KW-1003">Cell membrane</keyword>
<feature type="transmembrane region" description="Helical" evidence="7">
    <location>
        <begin position="94"/>
        <end position="117"/>
    </location>
</feature>
<reference evidence="8 9" key="1">
    <citation type="journal article" date="2017" name="Int. J. Syst. Evol. Microbiol.">
        <title>Achromobacter aloeverae sp. nov., isolated from the root of Aloe vera (L.) Burm.f.</title>
        <authorList>
            <person name="Kuncharoen N."/>
            <person name="Muramatsu Y."/>
            <person name="Shibata C."/>
            <person name="Kamakura Y."/>
            <person name="Nakagawa Y."/>
            <person name="Tanasupawat S."/>
        </authorList>
    </citation>
    <scope>NUCLEOTIDE SEQUENCE [LARGE SCALE GENOMIC DNA]</scope>
    <source>
        <strain evidence="8 9">AVA-1</strain>
    </source>
</reference>
<comment type="similarity">
    <text evidence="2">Belongs to the chromate ion transporter (CHR) (TC 2.A.51) family.</text>
</comment>
<evidence type="ECO:0000313" key="9">
    <source>
        <dbReference type="Proteomes" id="UP000290849"/>
    </source>
</evidence>
<dbReference type="AlphaFoldDB" id="A0A4Q1HRH8"/>
<dbReference type="GO" id="GO:0015109">
    <property type="term" value="F:chromate transmembrane transporter activity"/>
    <property type="evidence" value="ECO:0007669"/>
    <property type="project" value="InterPro"/>
</dbReference>
<comment type="caution">
    <text evidence="8">The sequence shown here is derived from an EMBL/GenBank/DDBJ whole genome shotgun (WGS) entry which is preliminary data.</text>
</comment>
<dbReference type="InterPro" id="IPR003370">
    <property type="entry name" value="Chromate_transpt"/>
</dbReference>
<dbReference type="PANTHER" id="PTHR43663:SF1">
    <property type="entry name" value="CHROMATE TRANSPORTER"/>
    <property type="match status" value="1"/>
</dbReference>
<proteinExistence type="inferred from homology"/>
<evidence type="ECO:0000256" key="3">
    <source>
        <dbReference type="ARBA" id="ARBA00022475"/>
    </source>
</evidence>
<gene>
    <name evidence="8" type="ORF">C7R54_02560</name>
</gene>
<dbReference type="NCBIfam" id="TIGR00937">
    <property type="entry name" value="2A51"/>
    <property type="match status" value="1"/>
</dbReference>
<evidence type="ECO:0000256" key="1">
    <source>
        <dbReference type="ARBA" id="ARBA00004651"/>
    </source>
</evidence>
<feature type="transmembrane region" description="Helical" evidence="7">
    <location>
        <begin position="329"/>
        <end position="351"/>
    </location>
</feature>
<keyword evidence="9" id="KW-1185">Reference proteome</keyword>
<organism evidence="8 9">
    <name type="scientific">Achromobacter aloeverae</name>
    <dbReference type="NCBI Taxonomy" id="1750518"/>
    <lineage>
        <taxon>Bacteria</taxon>
        <taxon>Pseudomonadati</taxon>
        <taxon>Pseudomonadota</taxon>
        <taxon>Betaproteobacteria</taxon>
        <taxon>Burkholderiales</taxon>
        <taxon>Alcaligenaceae</taxon>
        <taxon>Achromobacter</taxon>
    </lineage>
</organism>
<feature type="transmembrane region" description="Helical" evidence="7">
    <location>
        <begin position="357"/>
        <end position="375"/>
    </location>
</feature>
<feature type="transmembrane region" description="Helical" evidence="7">
    <location>
        <begin position="161"/>
        <end position="191"/>
    </location>
</feature>
<feature type="transmembrane region" description="Helical" evidence="7">
    <location>
        <begin position="295"/>
        <end position="317"/>
    </location>
</feature>
<dbReference type="Pfam" id="PF02417">
    <property type="entry name" value="Chromate_transp"/>
    <property type="match status" value="2"/>
</dbReference>
<feature type="transmembrane region" description="Helical" evidence="7">
    <location>
        <begin position="26"/>
        <end position="47"/>
    </location>
</feature>
<dbReference type="PIRSF" id="PIRSF004810">
    <property type="entry name" value="ChrA"/>
    <property type="match status" value="1"/>
</dbReference>
<evidence type="ECO:0000313" key="8">
    <source>
        <dbReference type="EMBL" id="RXN92655.1"/>
    </source>
</evidence>
<evidence type="ECO:0000256" key="4">
    <source>
        <dbReference type="ARBA" id="ARBA00022692"/>
    </source>
</evidence>
<dbReference type="Proteomes" id="UP000290849">
    <property type="component" value="Unassembled WGS sequence"/>
</dbReference>
<feature type="transmembrane region" description="Helical" evidence="7">
    <location>
        <begin position="232"/>
        <end position="255"/>
    </location>
</feature>
<protein>
    <submittedName>
        <fullName evidence="8">Chromate transporter</fullName>
    </submittedName>
</protein>
<evidence type="ECO:0000256" key="6">
    <source>
        <dbReference type="ARBA" id="ARBA00023136"/>
    </source>
</evidence>
<dbReference type="OrthoDB" id="8969999at2"/>
<dbReference type="InterPro" id="IPR052518">
    <property type="entry name" value="CHR_Transporter"/>
</dbReference>
<evidence type="ECO:0000256" key="2">
    <source>
        <dbReference type="ARBA" id="ARBA00005262"/>
    </source>
</evidence>
<feature type="transmembrane region" description="Helical" evidence="7">
    <location>
        <begin position="382"/>
        <end position="398"/>
    </location>
</feature>
<sequence length="399" mass="42240">MTPSQESTRDGAAPPVSPPAYTLWQLVLYFIRLGALGFGGPVALAGYMRRDLVEGRAWITDGDYKEGLALAQLAPGPLAAQLAIYLGYVHYRILGATLVGIAFVLPSFFMVVVLGWAYVHFGGLTWMQAVFYGVSAAVIGIIAISGYKLTVKSVGKDKLLWAIYLVLAAVTVITESEIAWLFLAAGLLAWFRRAPPRWLKSGHLSALVAVSVPTGVTLGTLDWPLLSRIGLFFAKAGAFVFGSGLAIVPFLYGGVVTDFHWLDDKQFVDAVAVAMITPGPVVITVGFIGYLVAGLPGACVAALATFLPCYLFTIIPAPYFKKYGKLPGILAFVDGVTAAAVGAIAGAVIVIARRTIVDVPTLLLAVATVLLLLRFKKLSEPMVVLGAAVIGLAVFPLLN</sequence>
<dbReference type="RefSeq" id="WP_129148616.1">
    <property type="nucleotide sequence ID" value="NZ_JBHSDO010000006.1"/>
</dbReference>